<sequence>MLLTLFVFLGISFQNRIKTYSNDRYLCLKDSIDNNITTCSKEMATDFVFRFRDDGTMVILLPGIHKVFSQFVGQLMVENYEKTQNQIFTLRLVDVNNFKIVNKEKCLAQEKNIFIFEECKYNKQNQYFSLMESAPTLLAITHKKTSTLNI</sequence>
<name>A0A9P6GWM2_9MICR</name>
<keyword evidence="3" id="KW-1185">Reference proteome</keyword>
<proteinExistence type="predicted"/>
<dbReference type="Proteomes" id="UP000740883">
    <property type="component" value="Unassembled WGS sequence"/>
</dbReference>
<protein>
    <submittedName>
        <fullName evidence="2">Uncharacterized protein</fullName>
    </submittedName>
</protein>
<comment type="caution">
    <text evidence="2">The sequence shown here is derived from an EMBL/GenBank/DDBJ whole genome shotgun (WGS) entry which is preliminary data.</text>
</comment>
<reference evidence="2 3" key="1">
    <citation type="journal article" date="2020" name="Genome Biol. Evol.">
        <title>Comparative genomics of strictly vertically transmitted, feminizing microsporidia endosymbionts of amphipod crustaceans.</title>
        <authorList>
            <person name="Cormier A."/>
            <person name="Chebbi M.A."/>
            <person name="Giraud I."/>
            <person name="Wattier R."/>
            <person name="Teixeira M."/>
            <person name="Gilbert C."/>
            <person name="Rigaud T."/>
            <person name="Cordaux R."/>
        </authorList>
    </citation>
    <scope>NUCLEOTIDE SEQUENCE [LARGE SCALE GENOMIC DNA]</scope>
    <source>
        <strain evidence="2 3">Ou3-Ou53</strain>
    </source>
</reference>
<accession>A0A9P6GWM2</accession>
<evidence type="ECO:0000313" key="2">
    <source>
        <dbReference type="EMBL" id="KAF9761406.1"/>
    </source>
</evidence>
<evidence type="ECO:0000313" key="3">
    <source>
        <dbReference type="Proteomes" id="UP000740883"/>
    </source>
</evidence>
<dbReference type="AlphaFoldDB" id="A0A9P6GWM2"/>
<feature type="signal peptide" evidence="1">
    <location>
        <begin position="1"/>
        <end position="19"/>
    </location>
</feature>
<evidence type="ECO:0000256" key="1">
    <source>
        <dbReference type="SAM" id="SignalP"/>
    </source>
</evidence>
<feature type="chain" id="PRO_5040388400" evidence="1">
    <location>
        <begin position="20"/>
        <end position="150"/>
    </location>
</feature>
<gene>
    <name evidence="2" type="ORF">NGRA_2672</name>
</gene>
<organism evidence="2 3">
    <name type="scientific">Nosema granulosis</name>
    <dbReference type="NCBI Taxonomy" id="83296"/>
    <lineage>
        <taxon>Eukaryota</taxon>
        <taxon>Fungi</taxon>
        <taxon>Fungi incertae sedis</taxon>
        <taxon>Microsporidia</taxon>
        <taxon>Nosematidae</taxon>
        <taxon>Nosema</taxon>
    </lineage>
</organism>
<dbReference type="SUPFAM" id="SSF50370">
    <property type="entry name" value="Ricin B-like lectins"/>
    <property type="match status" value="1"/>
</dbReference>
<dbReference type="InterPro" id="IPR035992">
    <property type="entry name" value="Ricin_B-like_lectins"/>
</dbReference>
<keyword evidence="1" id="KW-0732">Signal</keyword>
<dbReference type="EMBL" id="SBJO01000345">
    <property type="protein sequence ID" value="KAF9761406.1"/>
    <property type="molecule type" value="Genomic_DNA"/>
</dbReference>